<dbReference type="STRING" id="216432.CA2559_04010"/>
<evidence type="ECO:0000256" key="1">
    <source>
        <dbReference type="SAM" id="Phobius"/>
    </source>
</evidence>
<proteinExistence type="predicted"/>
<dbReference type="HOGENOM" id="CLU_109303_0_0_10"/>
<dbReference type="GeneID" id="89452593"/>
<evidence type="ECO:0008006" key="4">
    <source>
        <dbReference type="Google" id="ProtNLM"/>
    </source>
</evidence>
<feature type="transmembrane region" description="Helical" evidence="1">
    <location>
        <begin position="101"/>
        <end position="122"/>
    </location>
</feature>
<keyword evidence="1" id="KW-1133">Transmembrane helix</keyword>
<keyword evidence="1" id="KW-0472">Membrane</keyword>
<feature type="transmembrane region" description="Helical" evidence="1">
    <location>
        <begin position="43"/>
        <end position="65"/>
    </location>
</feature>
<gene>
    <name evidence="2" type="ordered locus">CA2559_04010</name>
</gene>
<protein>
    <recommendedName>
        <fullName evidence="4">HupE / UreJ protein</fullName>
    </recommendedName>
</protein>
<dbReference type="RefSeq" id="WP_013186567.1">
    <property type="nucleotide sequence ID" value="NC_014230.1"/>
</dbReference>
<keyword evidence="3" id="KW-1185">Reference proteome</keyword>
<feature type="transmembrane region" description="Helical" evidence="1">
    <location>
        <begin position="71"/>
        <end position="89"/>
    </location>
</feature>
<dbReference type="InterPro" id="IPR032809">
    <property type="entry name" value="Put_HupE_UreJ"/>
</dbReference>
<organism evidence="2 3">
    <name type="scientific">Croceibacter atlanticus (strain ATCC BAA-628 / JCM 21780 / CIP 108009 / IAM 15332 / KCTC 12090 / HTCC2559)</name>
    <dbReference type="NCBI Taxonomy" id="216432"/>
    <lineage>
        <taxon>Bacteria</taxon>
        <taxon>Pseudomonadati</taxon>
        <taxon>Bacteroidota</taxon>
        <taxon>Flavobacteriia</taxon>
        <taxon>Flavobacteriales</taxon>
        <taxon>Flavobacteriaceae</taxon>
        <taxon>Croceibacter</taxon>
    </lineage>
</organism>
<dbReference type="eggNOG" id="COG2370">
    <property type="taxonomic scope" value="Bacteria"/>
</dbReference>
<feature type="transmembrane region" description="Helical" evidence="1">
    <location>
        <begin position="20"/>
        <end position="36"/>
    </location>
</feature>
<sequence>MNQLQLFFELGLTHVLDINAYDHVLFFIVLVAVYSFKEWQKVLALVTLFTIGHTLSLIVSSFGIFTVDSSIIEFLIPVTIILAAVYNLKIADKNTTARKHYGQYIATLFFGLIHGFGFSTYFKMIATGDQKVLPLVGFAAGIEVSQILVVLAVLGISFVCQSLLSISRRDWIIVSSSIVIGIVLPILFENWLW</sequence>
<name>A3U6M4_CROAH</name>
<evidence type="ECO:0000313" key="3">
    <source>
        <dbReference type="Proteomes" id="UP000002297"/>
    </source>
</evidence>
<dbReference type="KEGG" id="cat:CA2559_04010"/>
<dbReference type="Pfam" id="PF13795">
    <property type="entry name" value="HupE_UreJ_2"/>
    <property type="match status" value="1"/>
</dbReference>
<feature type="transmembrane region" description="Helical" evidence="1">
    <location>
        <begin position="171"/>
        <end position="188"/>
    </location>
</feature>
<evidence type="ECO:0000313" key="2">
    <source>
        <dbReference type="EMBL" id="EAP87891.1"/>
    </source>
</evidence>
<dbReference type="AlphaFoldDB" id="A3U6M4"/>
<accession>A3U6M4</accession>
<feature type="transmembrane region" description="Helical" evidence="1">
    <location>
        <begin position="134"/>
        <end position="159"/>
    </location>
</feature>
<keyword evidence="1" id="KW-0812">Transmembrane</keyword>
<reference evidence="2 3" key="1">
    <citation type="journal article" date="2010" name="J. Bacteriol.">
        <title>The complete genome sequence of Croceibacter atlanticus HTCC2559T.</title>
        <authorList>
            <person name="Oh H.M."/>
            <person name="Kang I."/>
            <person name="Ferriera S."/>
            <person name="Giovannoni S.J."/>
            <person name="Cho J.C."/>
        </authorList>
    </citation>
    <scope>NUCLEOTIDE SEQUENCE [LARGE SCALE GENOMIC DNA]</scope>
    <source>
        <strain evidence="3">ATCC BAA-628 / HTCC2559 / KCTC 12090</strain>
    </source>
</reference>
<dbReference type="Proteomes" id="UP000002297">
    <property type="component" value="Chromosome"/>
</dbReference>
<dbReference type="EMBL" id="CP002046">
    <property type="protein sequence ID" value="EAP87891.1"/>
    <property type="molecule type" value="Genomic_DNA"/>
</dbReference>
<dbReference type="OrthoDB" id="9808870at2"/>